<dbReference type="VEuPathDB" id="VectorBase:LLONM1_008961"/>
<organism evidence="2 3">
    <name type="scientific">Lutzomyia longipalpis</name>
    <name type="common">Sand fly</name>
    <dbReference type="NCBI Taxonomy" id="7200"/>
    <lineage>
        <taxon>Eukaryota</taxon>
        <taxon>Metazoa</taxon>
        <taxon>Ecdysozoa</taxon>
        <taxon>Arthropoda</taxon>
        <taxon>Hexapoda</taxon>
        <taxon>Insecta</taxon>
        <taxon>Pterygota</taxon>
        <taxon>Neoptera</taxon>
        <taxon>Endopterygota</taxon>
        <taxon>Diptera</taxon>
        <taxon>Nematocera</taxon>
        <taxon>Psychodoidea</taxon>
        <taxon>Psychodidae</taxon>
        <taxon>Lutzomyia</taxon>
        <taxon>Lutzomyia</taxon>
    </lineage>
</organism>
<dbReference type="Gene3D" id="2.60.40.10">
    <property type="entry name" value="Immunoglobulins"/>
    <property type="match status" value="1"/>
</dbReference>
<reference evidence="2" key="1">
    <citation type="submission" date="2020-05" db="UniProtKB">
        <authorList>
            <consortium name="EnsemblMetazoa"/>
        </authorList>
    </citation>
    <scope>IDENTIFICATION</scope>
    <source>
        <strain evidence="2">Jacobina</strain>
    </source>
</reference>
<dbReference type="InterPro" id="IPR007110">
    <property type="entry name" value="Ig-like_dom"/>
</dbReference>
<dbReference type="AlphaFoldDB" id="A0A1B0CBA7"/>
<evidence type="ECO:0000259" key="1">
    <source>
        <dbReference type="PROSITE" id="PS50835"/>
    </source>
</evidence>
<protein>
    <recommendedName>
        <fullName evidence="1">Ig-like domain-containing protein</fullName>
    </recommendedName>
</protein>
<evidence type="ECO:0000313" key="2">
    <source>
        <dbReference type="EnsemblMetazoa" id="LLOJ001406-PA"/>
    </source>
</evidence>
<name>A0A1B0CBA7_LUTLO</name>
<sequence>MRVGVAFTMEWELPNDNIAKEENRIVIEGPTKEFSTTDKTLQIGRSRLIVNNVDRAKDKGLYVCKVTDHSKKSNSDNKRITILDPNQGFINMSEPSGRYTIKTNS</sequence>
<keyword evidence="3" id="KW-1185">Reference proteome</keyword>
<dbReference type="Proteomes" id="UP000092461">
    <property type="component" value="Unassembled WGS sequence"/>
</dbReference>
<dbReference type="VEuPathDB" id="VectorBase:LLOJ001406"/>
<accession>A0A1B0CBA7</accession>
<dbReference type="PROSITE" id="PS50835">
    <property type="entry name" value="IG_LIKE"/>
    <property type="match status" value="1"/>
</dbReference>
<dbReference type="InterPro" id="IPR013783">
    <property type="entry name" value="Ig-like_fold"/>
</dbReference>
<evidence type="ECO:0000313" key="3">
    <source>
        <dbReference type="Proteomes" id="UP000092461"/>
    </source>
</evidence>
<dbReference type="EnsemblMetazoa" id="LLOJ001406-RA">
    <property type="protein sequence ID" value="LLOJ001406-PA"/>
    <property type="gene ID" value="LLOJ001406"/>
</dbReference>
<feature type="domain" description="Ig-like" evidence="1">
    <location>
        <begin position="8"/>
        <end position="81"/>
    </location>
</feature>
<dbReference type="EMBL" id="AJWK01004934">
    <property type="status" value="NOT_ANNOTATED_CDS"/>
    <property type="molecule type" value="Genomic_DNA"/>
</dbReference>
<proteinExistence type="predicted"/>